<dbReference type="AlphaFoldDB" id="A0A853JU27"/>
<organism evidence="3 4">
    <name type="scientific">Eubacterium callanderi</name>
    <dbReference type="NCBI Taxonomy" id="53442"/>
    <lineage>
        <taxon>Bacteria</taxon>
        <taxon>Bacillati</taxon>
        <taxon>Bacillota</taxon>
        <taxon>Clostridia</taxon>
        <taxon>Eubacteriales</taxon>
        <taxon>Eubacteriaceae</taxon>
        <taxon>Eubacterium</taxon>
    </lineage>
</organism>
<dbReference type="Proteomes" id="UP000586254">
    <property type="component" value="Unassembled WGS sequence"/>
</dbReference>
<evidence type="ECO:0000259" key="2">
    <source>
        <dbReference type="Pfam" id="PF10668"/>
    </source>
</evidence>
<protein>
    <submittedName>
        <fullName evidence="3">Terminase</fullName>
    </submittedName>
</protein>
<reference evidence="3 4" key="1">
    <citation type="submission" date="2020-07" db="EMBL/GenBank/DDBJ databases">
        <title>Organ Donor 1.</title>
        <authorList>
            <person name="Marsh A.J."/>
            <person name="Azcarate-Peril M.A."/>
        </authorList>
    </citation>
    <scope>NUCLEOTIDE SEQUENCE [LARGE SCALE GENOMIC DNA]</scope>
    <source>
        <strain evidence="3 4">AMC0717</strain>
    </source>
</reference>
<feature type="region of interest" description="Disordered" evidence="1">
    <location>
        <begin position="54"/>
        <end position="83"/>
    </location>
</feature>
<feature type="region of interest" description="Disordered" evidence="1">
    <location>
        <begin position="215"/>
        <end position="246"/>
    </location>
</feature>
<dbReference type="RefSeq" id="WP_180494070.1">
    <property type="nucleotide sequence ID" value="NZ_JACCKS010000027.1"/>
</dbReference>
<comment type="caution">
    <text evidence="3">The sequence shown here is derived from an EMBL/GenBank/DDBJ whole genome shotgun (WGS) entry which is preliminary data.</text>
</comment>
<dbReference type="Pfam" id="PF10668">
    <property type="entry name" value="Phage_terminase"/>
    <property type="match status" value="1"/>
</dbReference>
<gene>
    <name evidence="3" type="ORF">H0N91_17320</name>
</gene>
<evidence type="ECO:0000313" key="4">
    <source>
        <dbReference type="Proteomes" id="UP000586254"/>
    </source>
</evidence>
<dbReference type="EMBL" id="JACCKS010000027">
    <property type="protein sequence ID" value="NZA39839.1"/>
    <property type="molecule type" value="Genomic_DNA"/>
</dbReference>
<evidence type="ECO:0000313" key="3">
    <source>
        <dbReference type="EMBL" id="NZA39839.1"/>
    </source>
</evidence>
<name>A0A853JU27_9FIRM</name>
<feature type="domain" description="PBSX phage terminase small subunit-like N-terminal" evidence="2">
    <location>
        <begin position="1"/>
        <end position="65"/>
    </location>
</feature>
<proteinExistence type="predicted"/>
<dbReference type="NCBIfam" id="NF040601">
    <property type="entry name" value="TerS_not_xtmA"/>
    <property type="match status" value="1"/>
</dbReference>
<accession>A0A853JU27</accession>
<evidence type="ECO:0000256" key="1">
    <source>
        <dbReference type="SAM" id="MobiDB-lite"/>
    </source>
</evidence>
<sequence>MPRQRSPNRDQAFEIFKKHNGNIENRRIAEMLDISEKTVGGWKCKDKWSEQLNGVLQTDKRSTPKHKGGQPGNKNATGPPGNKHAEKFGFFSKYLPPETKEIFDAVQDADPIDLLWHQIQIQYAAIVRAQRIMYVEDQEDSTKVTSMESAGAEAYMVQMAWDKQASFLQAQSRAMKTLQGLFKQYDELLKSDLATEEQKARIGRLRAEIAKVEAENKERAGGEQPGDDGFLEALNGSAAEDWADED</sequence>
<dbReference type="InterPro" id="IPR018925">
    <property type="entry name" value="XtmA-like_N"/>
</dbReference>